<organism evidence="2 3">
    <name type="scientific">Bifidobacterium phasiani</name>
    <dbReference type="NCBI Taxonomy" id="2834431"/>
    <lineage>
        <taxon>Bacteria</taxon>
        <taxon>Bacillati</taxon>
        <taxon>Actinomycetota</taxon>
        <taxon>Actinomycetes</taxon>
        <taxon>Bifidobacteriales</taxon>
        <taxon>Bifidobacteriaceae</taxon>
        <taxon>Bifidobacterium</taxon>
    </lineage>
</organism>
<dbReference type="InterPro" id="IPR013207">
    <property type="entry name" value="LGFP"/>
</dbReference>
<dbReference type="InterPro" id="IPR002053">
    <property type="entry name" value="Glyco_hydro_25"/>
</dbReference>
<gene>
    <name evidence="2" type="ORF">KIH73_10735</name>
</gene>
<dbReference type="EMBL" id="JAHBBD010000048">
    <property type="protein sequence ID" value="MBW3083816.1"/>
    <property type="molecule type" value="Genomic_DNA"/>
</dbReference>
<sequence length="459" mass="48300">MSWSLVARLASLSAVAVLSVATAFVPAQPVLDTNLDGVDAGAVSETTGDVDAVLDDQQTADATAMPDNPAHELPEALNDDIPDDASVVSPDLAVTVEGEVLDLATGEPVSDAAVVGTPETPADPLAKTDGESFVPVGVSEVRGAMDAAGVDAGLDASSSSDAAGTVRPAVLQNNQYGAYWGTYNGTPAFFEADGTLFVQQAKGVIDVSEWQGQIDWQAVKNSGVDGAIIRISYGWNNGFDKQALRNISECKRLGIPFGVYSYSYAYDNASAAAEGSDMVSLLRKAGVSPGDLSYPVFYDLEQWTWTGHKPPTSPSVYDGIVNTWYSKLQAAGYTNLSVYSYTSYLNGPLNSSNIRGKTRWVASYGRRTGFSYATNDRGWQYTSSGKVNGINGNVDLNAFGVQRYVAQEGGIAVYRSNNGWLGYPTGDELSVRGGASQTFQGGTVFWNGSTGATHAVKGG</sequence>
<evidence type="ECO:0000313" key="2">
    <source>
        <dbReference type="EMBL" id="MBW3083816.1"/>
    </source>
</evidence>
<dbReference type="Pfam" id="PF08310">
    <property type="entry name" value="LGFP"/>
    <property type="match status" value="1"/>
</dbReference>
<dbReference type="Pfam" id="PF01183">
    <property type="entry name" value="Glyco_hydro_25"/>
    <property type="match status" value="1"/>
</dbReference>
<dbReference type="RefSeq" id="WP_219083369.1">
    <property type="nucleotide sequence ID" value="NZ_JAHBBD010000048.1"/>
</dbReference>
<dbReference type="PANTHER" id="PTHR34135">
    <property type="entry name" value="LYSOZYME"/>
    <property type="match status" value="1"/>
</dbReference>
<reference evidence="2 3" key="1">
    <citation type="submission" date="2021-05" db="EMBL/GenBank/DDBJ databases">
        <title>Phylogenetic classification of ten novel species belonging to the genus Bifidobacterium comprising B. colchicus sp. nov., B. abeli sp. nov., B. bicoloris sp. nov., B. guerezis sp. nov., B. rosaliae sp. nov., B. santillanensis sp. nov., B. argentati sp. nov., B. amazzoni sp. nov., B. pluviali sp. nov., and B. pinnaculum sp. nov.</title>
        <authorList>
            <person name="Lugli G.A."/>
            <person name="Ruiz Garcia L."/>
            <person name="Margolles A."/>
            <person name="Ventura M."/>
        </authorList>
    </citation>
    <scope>NUCLEOTIDE SEQUENCE [LARGE SCALE GENOMIC DNA]</scope>
    <source>
        <strain evidence="2 3">6T3</strain>
    </source>
</reference>
<name>A0ABS6WBC8_9BIFI</name>
<evidence type="ECO:0000256" key="1">
    <source>
        <dbReference type="SAM" id="SignalP"/>
    </source>
</evidence>
<feature type="chain" id="PRO_5045678936" evidence="1">
    <location>
        <begin position="28"/>
        <end position="459"/>
    </location>
</feature>
<dbReference type="PANTHER" id="PTHR34135:SF2">
    <property type="entry name" value="LYSOZYME"/>
    <property type="match status" value="1"/>
</dbReference>
<keyword evidence="3" id="KW-1185">Reference proteome</keyword>
<comment type="caution">
    <text evidence="2">The sequence shown here is derived from an EMBL/GenBank/DDBJ whole genome shotgun (WGS) entry which is preliminary data.</text>
</comment>
<proteinExistence type="predicted"/>
<accession>A0ABS6WBC8</accession>
<dbReference type="Proteomes" id="UP000812844">
    <property type="component" value="Unassembled WGS sequence"/>
</dbReference>
<feature type="non-terminal residue" evidence="2">
    <location>
        <position position="459"/>
    </location>
</feature>
<protein>
    <submittedName>
        <fullName evidence="2">1,4-beta-N-acetylmuramidase</fullName>
    </submittedName>
</protein>
<dbReference type="PROSITE" id="PS51904">
    <property type="entry name" value="GLYCOSYL_HYDROL_F25_2"/>
    <property type="match status" value="1"/>
</dbReference>
<feature type="signal peptide" evidence="1">
    <location>
        <begin position="1"/>
        <end position="27"/>
    </location>
</feature>
<keyword evidence="1" id="KW-0732">Signal</keyword>
<evidence type="ECO:0000313" key="3">
    <source>
        <dbReference type="Proteomes" id="UP000812844"/>
    </source>
</evidence>
<dbReference type="CDD" id="cd06414">
    <property type="entry name" value="GH25_LytC-like"/>
    <property type="match status" value="1"/>
</dbReference>